<dbReference type="EMBL" id="AP007255">
    <property type="protein sequence ID" value="BAE52933.1"/>
    <property type="molecule type" value="Genomic_DNA"/>
</dbReference>
<dbReference type="HOGENOM" id="CLU_023081_1_0_5"/>
<dbReference type="GO" id="GO:0016491">
    <property type="term" value="F:oxidoreductase activity"/>
    <property type="evidence" value="ECO:0007669"/>
    <property type="project" value="UniProtKB-ARBA"/>
</dbReference>
<dbReference type="AlphaFoldDB" id="Q2VZP2"/>
<name>Q2VZP2_PARM1</name>
<protein>
    <submittedName>
        <fullName evidence="2">Fe-S oxidoreductase</fullName>
    </submittedName>
</protein>
<evidence type="ECO:0000313" key="3">
    <source>
        <dbReference type="Proteomes" id="UP000007058"/>
    </source>
</evidence>
<evidence type="ECO:0000313" key="2">
    <source>
        <dbReference type="EMBL" id="BAE52933.1"/>
    </source>
</evidence>
<keyword evidence="3" id="KW-1185">Reference proteome</keyword>
<reference evidence="2 3" key="1">
    <citation type="journal article" date="2005" name="DNA Res.">
        <title>Complete genome sequence of the facultative anaerobic magnetotactic bacterium Magnetospirillum sp. strain AMB-1.</title>
        <authorList>
            <person name="Matsunaga T."/>
            <person name="Okamura Y."/>
            <person name="Fukuda Y."/>
            <person name="Wahyudi A.T."/>
            <person name="Murase Y."/>
            <person name="Takeyama H."/>
        </authorList>
    </citation>
    <scope>NUCLEOTIDE SEQUENCE [LARGE SCALE GENOMIC DNA]</scope>
    <source>
        <strain evidence="3">ATCC 700264 / AMB-1</strain>
    </source>
</reference>
<dbReference type="Proteomes" id="UP000007058">
    <property type="component" value="Chromosome"/>
</dbReference>
<dbReference type="InterPro" id="IPR004017">
    <property type="entry name" value="Cys_rich_dom"/>
</dbReference>
<dbReference type="PANTHER" id="PTHR30296:SF0">
    <property type="entry name" value="LACTATE UTILIZATION PROTEIN A"/>
    <property type="match status" value="1"/>
</dbReference>
<dbReference type="GO" id="GO:0005829">
    <property type="term" value="C:cytosol"/>
    <property type="evidence" value="ECO:0007669"/>
    <property type="project" value="TreeGrafter"/>
</dbReference>
<feature type="domain" description="Cysteine-rich" evidence="1">
    <location>
        <begin position="155"/>
        <end position="239"/>
    </location>
</feature>
<dbReference type="PANTHER" id="PTHR30296">
    <property type="entry name" value="UNCHARACTERIZED PROTEIN YKGE"/>
    <property type="match status" value="1"/>
</dbReference>
<sequence length="266" mass="29114">MVVPRLDLRPNNIGGTPMPKQPRPESVYFFGTCLIDLFYPEAGLAGMELLQREGLKVVFPPNQTCCGQPARNNGYQDEARKVARLQMDSFPGDWPIVVPSGSCAGMMKTHYPEMFEGTPDHDRAVAFSARVYELTEFLVDVLGVKLVDKGQKVTITWHPSCHSQREAGVVEQPKALLRQLTNVTLVENPREKECCGFGGAFAVRQAEISAAMVTDKVASIEETGATQVVSGDCGCLMNITGAAEKAAKGFKGRHIAEFILERCHGR</sequence>
<accession>Q2VZP2</accession>
<evidence type="ECO:0000259" key="1">
    <source>
        <dbReference type="Pfam" id="PF02754"/>
    </source>
</evidence>
<dbReference type="Pfam" id="PF02754">
    <property type="entry name" value="CCG"/>
    <property type="match status" value="2"/>
</dbReference>
<gene>
    <name evidence="2" type="ordered locus">amb4129</name>
</gene>
<proteinExistence type="predicted"/>
<feature type="domain" description="Cysteine-rich" evidence="1">
    <location>
        <begin position="27"/>
        <end position="108"/>
    </location>
</feature>
<dbReference type="STRING" id="342108.amb4129"/>
<dbReference type="KEGG" id="mag:amb4129"/>
<organism evidence="2 3">
    <name type="scientific">Paramagnetospirillum magneticum (strain ATCC 700264 / AMB-1)</name>
    <name type="common">Magnetospirillum magneticum</name>
    <dbReference type="NCBI Taxonomy" id="342108"/>
    <lineage>
        <taxon>Bacteria</taxon>
        <taxon>Pseudomonadati</taxon>
        <taxon>Pseudomonadota</taxon>
        <taxon>Alphaproteobacteria</taxon>
        <taxon>Rhodospirillales</taxon>
        <taxon>Magnetospirillaceae</taxon>
        <taxon>Paramagnetospirillum</taxon>
    </lineage>
</organism>